<dbReference type="Gene3D" id="3.40.980.10">
    <property type="entry name" value="MoaB/Mog-like domain"/>
    <property type="match status" value="1"/>
</dbReference>
<dbReference type="InterPro" id="IPR036425">
    <property type="entry name" value="MoaB/Mog-like_dom_sf"/>
</dbReference>
<dbReference type="PANTHER" id="PTHR10192:SF30">
    <property type="entry name" value="MOLYBDOPTERIN ADENYLYLTRANSFERASE"/>
    <property type="match status" value="1"/>
</dbReference>
<dbReference type="GO" id="GO:0005829">
    <property type="term" value="C:cytosol"/>
    <property type="evidence" value="ECO:0007669"/>
    <property type="project" value="TreeGrafter"/>
</dbReference>
<dbReference type="AlphaFoldDB" id="A0AAV9J9B5"/>
<dbReference type="PANTHER" id="PTHR10192">
    <property type="entry name" value="MOLYBDOPTERIN BIOSYNTHESIS PROTEIN"/>
    <property type="match status" value="1"/>
</dbReference>
<dbReference type="CDD" id="cd00887">
    <property type="entry name" value="MoeA"/>
    <property type="match status" value="1"/>
</dbReference>
<evidence type="ECO:0000256" key="1">
    <source>
        <dbReference type="ARBA" id="ARBA00008339"/>
    </source>
</evidence>
<evidence type="ECO:0000256" key="2">
    <source>
        <dbReference type="ARBA" id="ARBA00012509"/>
    </source>
</evidence>
<dbReference type="GO" id="GO:0005524">
    <property type="term" value="F:ATP binding"/>
    <property type="evidence" value="ECO:0007669"/>
    <property type="project" value="UniProtKB-UniRule"/>
</dbReference>
<keyword evidence="6" id="KW-1185">Reference proteome</keyword>
<reference evidence="5 6" key="1">
    <citation type="submission" date="2021-11" db="EMBL/GenBank/DDBJ databases">
        <title>Black yeast isolated from Biological Soil Crust.</title>
        <authorList>
            <person name="Kurbessoian T."/>
        </authorList>
    </citation>
    <scope>NUCLEOTIDE SEQUENCE [LARGE SCALE GENOMIC DNA]</scope>
    <source>
        <strain evidence="5 6">CCFEE 5522</strain>
    </source>
</reference>
<proteinExistence type="inferred from homology"/>
<evidence type="ECO:0000313" key="5">
    <source>
        <dbReference type="EMBL" id="KAK4541415.1"/>
    </source>
</evidence>
<dbReference type="Gene3D" id="3.90.105.10">
    <property type="entry name" value="Molybdopterin biosynthesis moea protein, domain 2"/>
    <property type="match status" value="1"/>
</dbReference>
<comment type="catalytic activity">
    <reaction evidence="3">
        <text>molybdopterin + ATP + H(+) = adenylyl-molybdopterin + diphosphate</text>
        <dbReference type="Rhea" id="RHEA:31331"/>
        <dbReference type="ChEBI" id="CHEBI:15378"/>
        <dbReference type="ChEBI" id="CHEBI:30616"/>
        <dbReference type="ChEBI" id="CHEBI:33019"/>
        <dbReference type="ChEBI" id="CHEBI:58698"/>
        <dbReference type="ChEBI" id="CHEBI:62727"/>
    </reaction>
</comment>
<keyword evidence="3" id="KW-0500">Molybdenum</keyword>
<keyword evidence="3" id="KW-0460">Magnesium</keyword>
<dbReference type="SUPFAM" id="SSF53218">
    <property type="entry name" value="Molybdenum cofactor biosynthesis proteins"/>
    <property type="match status" value="1"/>
</dbReference>
<comment type="pathway">
    <text evidence="3">Cofactor biosynthesis; molybdopterin biosynthesis.</text>
</comment>
<comment type="caution">
    <text evidence="5">The sequence shown here is derived from an EMBL/GenBank/DDBJ whole genome shotgun (WGS) entry which is preliminary data.</text>
</comment>
<comment type="cofactor">
    <cofactor evidence="3">
        <name>Mg(2+)</name>
        <dbReference type="ChEBI" id="CHEBI:18420"/>
    </cofactor>
</comment>
<dbReference type="Proteomes" id="UP001324427">
    <property type="component" value="Unassembled WGS sequence"/>
</dbReference>
<evidence type="ECO:0000256" key="3">
    <source>
        <dbReference type="RuleBase" id="RU365090"/>
    </source>
</evidence>
<keyword evidence="3" id="KW-0808">Transferase</keyword>
<dbReference type="InterPro" id="IPR001453">
    <property type="entry name" value="MoaB/Mog_dom"/>
</dbReference>
<name>A0AAV9J9B5_9PEZI</name>
<dbReference type="InterPro" id="IPR038987">
    <property type="entry name" value="MoeA-like"/>
</dbReference>
<dbReference type="SMART" id="SM00852">
    <property type="entry name" value="MoCF_biosynth"/>
    <property type="match status" value="1"/>
</dbReference>
<dbReference type="GO" id="GO:0046872">
    <property type="term" value="F:metal ion binding"/>
    <property type="evidence" value="ECO:0007669"/>
    <property type="project" value="UniProtKB-UniRule"/>
</dbReference>
<dbReference type="Gene3D" id="2.40.340.10">
    <property type="entry name" value="MoeA, C-terminal, domain IV"/>
    <property type="match status" value="1"/>
</dbReference>
<dbReference type="GO" id="GO:0006777">
    <property type="term" value="P:Mo-molybdopterin cofactor biosynthetic process"/>
    <property type="evidence" value="ECO:0007669"/>
    <property type="project" value="UniProtKB-UniRule"/>
</dbReference>
<dbReference type="EMBL" id="JAVFHQ010000053">
    <property type="protein sequence ID" value="KAK4541415.1"/>
    <property type="molecule type" value="Genomic_DNA"/>
</dbReference>
<comment type="similarity">
    <text evidence="3">Belongs to the MoeA family.</text>
</comment>
<dbReference type="Gene3D" id="2.170.190.11">
    <property type="entry name" value="Molybdopterin biosynthesis moea protein, domain 3"/>
    <property type="match status" value="1"/>
</dbReference>
<gene>
    <name evidence="5" type="ORF">LTR36_008016</name>
</gene>
<protein>
    <recommendedName>
        <fullName evidence="2">molybdopterin adenylyltransferase</fullName>
        <ecNumber evidence="2">2.7.7.75</ecNumber>
    </recommendedName>
</protein>
<accession>A0AAV9J9B5</accession>
<comment type="catalytic activity">
    <reaction evidence="3">
        <text>adenylyl-molybdopterin + molybdate = Mo-molybdopterin + AMP + H(+)</text>
        <dbReference type="Rhea" id="RHEA:35047"/>
        <dbReference type="ChEBI" id="CHEBI:15378"/>
        <dbReference type="ChEBI" id="CHEBI:36264"/>
        <dbReference type="ChEBI" id="CHEBI:62727"/>
        <dbReference type="ChEBI" id="CHEBI:71302"/>
        <dbReference type="ChEBI" id="CHEBI:456215"/>
    </reaction>
</comment>
<dbReference type="InterPro" id="IPR036688">
    <property type="entry name" value="MoeA_C_domain_IV_sf"/>
</dbReference>
<sequence>MARVISYAEARSIIGSVASQKAFLFAQDEQRLPIDQAIGHISKTNLRSPTQTPVFDSATMHGYAVIAHQTTNANSNNPTLLRVLGHTTAGDMPLEVDDEVLGGCVPCVEIEVGSAFPVGRSTQAHFDGLIPVEHTRIVREGGEGNLVEARSPPLTSFHKRLAGSDFHKNDSILEKGNFVQPRHVMALASVGITDIPVARQVRVGVISVGSELVATTLPHQHDHRDQQPPLPHKIPDANGYYLTAALREMGVDGIYLGAVPSDAKVLTAFLRDLLAYNSYDVIIASEGAMSGRIEQIPRSIFALKGEVHFSHVLMSPDGATIFASLPAVDQADVARSAPNGFHASGVTATDRFISPPKTPGSTMQARMGGEVVFFGLPGAPISSAASFRFLVTPYIRCLRGMPVESAMLGKVVVARSPTTSLAFSPHNPVSAAAATELIARGNAQMDIFRHGNVMSGQVDVTVEISREQSPTKTNPFASSNCWVHIPRGHEGVGAGSLTWIYPFCSPRN</sequence>
<dbReference type="InterPro" id="IPR005110">
    <property type="entry name" value="MoeA_linker/N"/>
</dbReference>
<dbReference type="GO" id="GO:0061599">
    <property type="term" value="F:molybdopterin molybdotransferase activity"/>
    <property type="evidence" value="ECO:0007669"/>
    <property type="project" value="UniProtKB-UniRule"/>
</dbReference>
<organism evidence="5 6">
    <name type="scientific">Oleoguttula mirabilis</name>
    <dbReference type="NCBI Taxonomy" id="1507867"/>
    <lineage>
        <taxon>Eukaryota</taxon>
        <taxon>Fungi</taxon>
        <taxon>Dikarya</taxon>
        <taxon>Ascomycota</taxon>
        <taxon>Pezizomycotina</taxon>
        <taxon>Dothideomycetes</taxon>
        <taxon>Dothideomycetidae</taxon>
        <taxon>Mycosphaerellales</taxon>
        <taxon>Teratosphaeriaceae</taxon>
        <taxon>Oleoguttula</taxon>
    </lineage>
</organism>
<dbReference type="InterPro" id="IPR036135">
    <property type="entry name" value="MoeA_linker/N_sf"/>
</dbReference>
<keyword evidence="3" id="KW-0479">Metal-binding</keyword>
<comment type="function">
    <text evidence="3">Catalyzes two steps in the biosynthesis of the molybdenum cofactor. In the first step, molybdopterin is adenylated. Subsequently, molybdate is inserted into adenylated molybdopterin and AMP is released.</text>
</comment>
<dbReference type="SUPFAM" id="SSF63882">
    <property type="entry name" value="MoeA N-terminal region -like"/>
    <property type="match status" value="1"/>
</dbReference>
<feature type="domain" description="MoaB/Mog" evidence="4">
    <location>
        <begin position="204"/>
        <end position="397"/>
    </location>
</feature>
<evidence type="ECO:0000313" key="6">
    <source>
        <dbReference type="Proteomes" id="UP001324427"/>
    </source>
</evidence>
<dbReference type="GO" id="GO:0061598">
    <property type="term" value="F:molybdopterin adenylyltransferase activity"/>
    <property type="evidence" value="ECO:0007669"/>
    <property type="project" value="UniProtKB-UniRule"/>
</dbReference>
<keyword evidence="3" id="KW-0501">Molybdenum cofactor biosynthesis</keyword>
<dbReference type="Pfam" id="PF03453">
    <property type="entry name" value="MoeA_N"/>
    <property type="match status" value="1"/>
</dbReference>
<dbReference type="EC" id="2.7.7.75" evidence="2"/>
<comment type="similarity">
    <text evidence="1">In the C-terminal section; belongs to the MoeA family.</text>
</comment>
<evidence type="ECO:0000259" key="4">
    <source>
        <dbReference type="SMART" id="SM00852"/>
    </source>
</evidence>
<dbReference type="Pfam" id="PF00994">
    <property type="entry name" value="MoCF_biosynth"/>
    <property type="match status" value="1"/>
</dbReference>